<dbReference type="AlphaFoldDB" id="A0A6M3KH06"/>
<dbReference type="InterPro" id="IPR027417">
    <property type="entry name" value="P-loop_NTPase"/>
</dbReference>
<keyword evidence="2" id="KW-0067">ATP-binding</keyword>
<dbReference type="GO" id="GO:0006260">
    <property type="term" value="P:DNA replication"/>
    <property type="evidence" value="ECO:0007669"/>
    <property type="project" value="TreeGrafter"/>
</dbReference>
<proteinExistence type="predicted"/>
<dbReference type="Gene3D" id="3.40.50.300">
    <property type="entry name" value="P-loop containing nucleotide triphosphate hydrolases"/>
    <property type="match status" value="1"/>
</dbReference>
<gene>
    <name evidence="2" type="ORF">MM415A00623_0034</name>
    <name evidence="1" type="ORF">MM415B01227_0007</name>
</gene>
<dbReference type="EMBL" id="MT142440">
    <property type="protein sequence ID" value="QJA80914.1"/>
    <property type="molecule type" value="Genomic_DNA"/>
</dbReference>
<evidence type="ECO:0000313" key="2">
    <source>
        <dbReference type="EMBL" id="QJA80914.1"/>
    </source>
</evidence>
<organism evidence="2">
    <name type="scientific">viral metagenome</name>
    <dbReference type="NCBI Taxonomy" id="1070528"/>
    <lineage>
        <taxon>unclassified sequences</taxon>
        <taxon>metagenomes</taxon>
        <taxon>organismal metagenomes</taxon>
    </lineage>
</organism>
<accession>A0A6M3KH06</accession>
<dbReference type="SUPFAM" id="SSF52540">
    <property type="entry name" value="P-loop containing nucleoside triphosphate hydrolases"/>
    <property type="match status" value="1"/>
</dbReference>
<keyword evidence="2" id="KW-0547">Nucleotide-binding</keyword>
<reference evidence="2" key="1">
    <citation type="submission" date="2020-03" db="EMBL/GenBank/DDBJ databases">
        <title>The deep terrestrial virosphere.</title>
        <authorList>
            <person name="Holmfeldt K."/>
            <person name="Nilsson E."/>
            <person name="Simone D."/>
            <person name="Lopez-Fernandez M."/>
            <person name="Wu X."/>
            <person name="de Brujin I."/>
            <person name="Lundin D."/>
            <person name="Andersson A."/>
            <person name="Bertilsson S."/>
            <person name="Dopson M."/>
        </authorList>
    </citation>
    <scope>NUCLEOTIDE SEQUENCE</scope>
    <source>
        <strain evidence="2">MM415A00623</strain>
        <strain evidence="1">MM415B01227</strain>
    </source>
</reference>
<evidence type="ECO:0000313" key="1">
    <source>
        <dbReference type="EMBL" id="QJA59790.1"/>
    </source>
</evidence>
<protein>
    <submittedName>
        <fullName evidence="2">Putative IstB domain protein ATP-binding protein</fullName>
    </submittedName>
</protein>
<dbReference type="PANTHER" id="PTHR30050:SF4">
    <property type="entry name" value="ATP-BINDING PROTEIN RV3427C IN INSERTION SEQUENCE-RELATED"/>
    <property type="match status" value="1"/>
</dbReference>
<name>A0A6M3KH06_9ZZZZ</name>
<dbReference type="GO" id="GO:0005524">
    <property type="term" value="F:ATP binding"/>
    <property type="evidence" value="ECO:0007669"/>
    <property type="project" value="UniProtKB-KW"/>
</dbReference>
<dbReference type="EMBL" id="MT141385">
    <property type="protein sequence ID" value="QJA59790.1"/>
    <property type="molecule type" value="Genomic_DNA"/>
</dbReference>
<sequence>MEHIGESLAIGQPAHLATLSSPERIKVICETCKQEFDTFLYKGKPSYTLCQKCRAEEWRKQELQKVEAELPQATEEQRDLWFEKCGISCKFADKTFDNFAQRLQPLAFKVMSSYIYTSVLLLSPDLYGVGKTHLLAALAHKILNTQIPVVITEYNHIQLRSCPVLYTTETQLLARIRRTYDNRGVDSETEYDIYSELENIEHLLIDDVGKVRPRDYSFLQGVYFRIIDTRYTNEMPIVITTNLGFSDLEAHIGGACADRLREMCGQNIIKMAGKSYRAKEITHGKIQQR</sequence>
<dbReference type="PANTHER" id="PTHR30050">
    <property type="entry name" value="CHROMOSOMAL REPLICATION INITIATOR PROTEIN DNAA"/>
    <property type="match status" value="1"/>
</dbReference>